<evidence type="ECO:0000256" key="5">
    <source>
        <dbReference type="ARBA" id="ARBA00023186"/>
    </source>
</evidence>
<dbReference type="InterPro" id="IPR050531">
    <property type="entry name" value="SdhE_FAD_assembly_factor"/>
</dbReference>
<dbReference type="SUPFAM" id="SSF109910">
    <property type="entry name" value="YgfY-like"/>
    <property type="match status" value="1"/>
</dbReference>
<dbReference type="GO" id="GO:0005737">
    <property type="term" value="C:cytoplasm"/>
    <property type="evidence" value="ECO:0007669"/>
    <property type="project" value="UniProtKB-SubCell"/>
</dbReference>
<evidence type="ECO:0000256" key="3">
    <source>
        <dbReference type="ARBA" id="ARBA00019418"/>
    </source>
</evidence>
<dbReference type="KEGG" id="pars:DRW48_06025"/>
<dbReference type="PANTHER" id="PTHR39585:SF1">
    <property type="entry name" value="FAD ASSEMBLY FACTOR SDHE"/>
    <property type="match status" value="1"/>
</dbReference>
<evidence type="ECO:0000256" key="1">
    <source>
        <dbReference type="ARBA" id="ARBA00004496"/>
    </source>
</evidence>
<dbReference type="PANTHER" id="PTHR39585">
    <property type="entry name" value="FAD ASSEMBLY FACTOR SDHE"/>
    <property type="match status" value="1"/>
</dbReference>
<protein>
    <recommendedName>
        <fullName evidence="3">FAD assembly factor SdhE</fullName>
    </recommendedName>
</protein>
<dbReference type="EMBL" id="CP030918">
    <property type="protein sequence ID" value="AXC51111.1"/>
    <property type="molecule type" value="Genomic_DNA"/>
</dbReference>
<keyword evidence="4" id="KW-0963">Cytoplasm</keyword>
<evidence type="ECO:0000256" key="2">
    <source>
        <dbReference type="ARBA" id="ARBA00008571"/>
    </source>
</evidence>
<sequence>MRSWRRGMREMDLLLGPFAEAELPAMPPRERDAYAALLEENDQDLYAWVIAASGGGTGSPAPAEYAPLIDRIAAAAAARLAKS</sequence>
<name>A0A344PP06_9RHOB</name>
<keyword evidence="5" id="KW-0143">Chaperone</keyword>
<evidence type="ECO:0000313" key="7">
    <source>
        <dbReference type="Proteomes" id="UP000252023"/>
    </source>
</evidence>
<reference evidence="7" key="1">
    <citation type="submission" date="2018-07" db="EMBL/GenBank/DDBJ databases">
        <title>Genome sequencing of Paracoccus sp. SC2-6.</title>
        <authorList>
            <person name="Heo J."/>
            <person name="Kim S.-J."/>
            <person name="Kwon S.-W."/>
        </authorList>
    </citation>
    <scope>NUCLEOTIDE SEQUENCE [LARGE SCALE GENOMIC DNA]</scope>
    <source>
        <strain evidence="7">SC2-6</strain>
    </source>
</reference>
<dbReference type="InterPro" id="IPR005631">
    <property type="entry name" value="SDH"/>
</dbReference>
<dbReference type="Pfam" id="PF03937">
    <property type="entry name" value="Sdh5"/>
    <property type="match status" value="1"/>
</dbReference>
<comment type="similarity">
    <text evidence="2">Belongs to the SdhE FAD assembly factor family.</text>
</comment>
<evidence type="ECO:0000256" key="4">
    <source>
        <dbReference type="ARBA" id="ARBA00022490"/>
    </source>
</evidence>
<dbReference type="Proteomes" id="UP000252023">
    <property type="component" value="Chromosome"/>
</dbReference>
<comment type="subcellular location">
    <subcellularLocation>
        <location evidence="1">Cytoplasm</location>
    </subcellularLocation>
</comment>
<proteinExistence type="inferred from homology"/>
<dbReference type="InterPro" id="IPR036714">
    <property type="entry name" value="SDH_sf"/>
</dbReference>
<dbReference type="OrthoDB" id="9807264at2"/>
<organism evidence="6 7">
    <name type="scientific">Paracoccus suum</name>
    <dbReference type="NCBI Taxonomy" id="2259340"/>
    <lineage>
        <taxon>Bacteria</taxon>
        <taxon>Pseudomonadati</taxon>
        <taxon>Pseudomonadota</taxon>
        <taxon>Alphaproteobacteria</taxon>
        <taxon>Rhodobacterales</taxon>
        <taxon>Paracoccaceae</taxon>
        <taxon>Paracoccus</taxon>
    </lineage>
</organism>
<keyword evidence="7" id="KW-1185">Reference proteome</keyword>
<evidence type="ECO:0000313" key="6">
    <source>
        <dbReference type="EMBL" id="AXC51111.1"/>
    </source>
</evidence>
<dbReference type="Gene3D" id="1.10.150.250">
    <property type="entry name" value="Flavinator of succinate dehydrogenase"/>
    <property type="match status" value="1"/>
</dbReference>
<dbReference type="AlphaFoldDB" id="A0A344PP06"/>
<dbReference type="GO" id="GO:0006105">
    <property type="term" value="P:succinate metabolic process"/>
    <property type="evidence" value="ECO:0007669"/>
    <property type="project" value="TreeGrafter"/>
</dbReference>
<accession>A0A344PP06</accession>
<gene>
    <name evidence="6" type="ORF">DRW48_06025</name>
</gene>